<feature type="region of interest" description="Disordered" evidence="1">
    <location>
        <begin position="56"/>
        <end position="101"/>
    </location>
</feature>
<dbReference type="EMBL" id="JBHSQW010000044">
    <property type="protein sequence ID" value="MFC5996934.1"/>
    <property type="molecule type" value="Genomic_DNA"/>
</dbReference>
<evidence type="ECO:0000259" key="2">
    <source>
        <dbReference type="Pfam" id="PF04149"/>
    </source>
</evidence>
<feature type="compositionally biased region" description="Polar residues" evidence="1">
    <location>
        <begin position="63"/>
        <end position="74"/>
    </location>
</feature>
<dbReference type="InterPro" id="IPR007278">
    <property type="entry name" value="DUF397"/>
</dbReference>
<comment type="caution">
    <text evidence="3">The sequence shown here is derived from an EMBL/GenBank/DDBJ whole genome shotgun (WGS) entry which is preliminary data.</text>
</comment>
<dbReference type="Proteomes" id="UP001596302">
    <property type="component" value="Unassembled WGS sequence"/>
</dbReference>
<keyword evidence="4" id="KW-1185">Reference proteome</keyword>
<organism evidence="3 4">
    <name type="scientific">Pseudonocardia hispaniensis</name>
    <dbReference type="NCBI Taxonomy" id="904933"/>
    <lineage>
        <taxon>Bacteria</taxon>
        <taxon>Bacillati</taxon>
        <taxon>Actinomycetota</taxon>
        <taxon>Actinomycetes</taxon>
        <taxon>Pseudonocardiales</taxon>
        <taxon>Pseudonocardiaceae</taxon>
        <taxon>Pseudonocardia</taxon>
    </lineage>
</organism>
<evidence type="ECO:0000313" key="3">
    <source>
        <dbReference type="EMBL" id="MFC5996934.1"/>
    </source>
</evidence>
<evidence type="ECO:0000256" key="1">
    <source>
        <dbReference type="SAM" id="MobiDB-lite"/>
    </source>
</evidence>
<protein>
    <submittedName>
        <fullName evidence="3">DUF397 domain-containing protein</fullName>
    </submittedName>
</protein>
<proteinExistence type="predicted"/>
<reference evidence="4" key="1">
    <citation type="journal article" date="2019" name="Int. J. Syst. Evol. Microbiol.">
        <title>The Global Catalogue of Microorganisms (GCM) 10K type strain sequencing project: providing services to taxonomists for standard genome sequencing and annotation.</title>
        <authorList>
            <consortium name="The Broad Institute Genomics Platform"/>
            <consortium name="The Broad Institute Genome Sequencing Center for Infectious Disease"/>
            <person name="Wu L."/>
            <person name="Ma J."/>
        </authorList>
    </citation>
    <scope>NUCLEOTIDE SEQUENCE [LARGE SCALE GENOMIC DNA]</scope>
    <source>
        <strain evidence="4">CCM 8391</strain>
    </source>
</reference>
<gene>
    <name evidence="3" type="ORF">ACFQE5_22240</name>
</gene>
<dbReference type="Pfam" id="PF04149">
    <property type="entry name" value="DUF397"/>
    <property type="match status" value="1"/>
</dbReference>
<accession>A0ABW1J8K1</accession>
<dbReference type="RefSeq" id="WP_379587806.1">
    <property type="nucleotide sequence ID" value="NZ_JBHSQW010000044.1"/>
</dbReference>
<feature type="domain" description="DUF397" evidence="2">
    <location>
        <begin position="3"/>
        <end position="53"/>
    </location>
</feature>
<name>A0ABW1J8K1_9PSEU</name>
<sequence>MTGWRRASRCDFGECVEVQAVDGWVLVRDSKLPDLPPLAFHRCEWEAFVAGVKRGEFDPDTLSRPSNATESQKTPKPATDTGAHLSGVPGANQAAKRGLPA</sequence>
<evidence type="ECO:0000313" key="4">
    <source>
        <dbReference type="Proteomes" id="UP001596302"/>
    </source>
</evidence>